<keyword evidence="4" id="KW-0862">Zinc</keyword>
<dbReference type="GO" id="GO:0006508">
    <property type="term" value="P:proteolysis"/>
    <property type="evidence" value="ECO:0007669"/>
    <property type="project" value="UniProtKB-KW"/>
</dbReference>
<evidence type="ECO:0000259" key="6">
    <source>
        <dbReference type="SMART" id="SM00232"/>
    </source>
</evidence>
<reference evidence="7 8" key="1">
    <citation type="submission" date="2018-05" db="EMBL/GenBank/DDBJ databases">
        <title>Paenibacillus flagellatus sp. nov., isolated from selenium mineral soil.</title>
        <authorList>
            <person name="Dai X."/>
        </authorList>
    </citation>
    <scope>NUCLEOTIDE SEQUENCE [LARGE SCALE GENOMIC DNA]</scope>
    <source>
        <strain evidence="7 8">DXL2</strain>
    </source>
</reference>
<dbReference type="InterPro" id="IPR028090">
    <property type="entry name" value="JAB_dom_prok"/>
</dbReference>
<comment type="caution">
    <text evidence="7">The sequence shown here is derived from an EMBL/GenBank/DDBJ whole genome shotgun (WGS) entry which is preliminary data.</text>
</comment>
<gene>
    <name evidence="7" type="ORF">DLM86_05655</name>
</gene>
<sequence length="155" mass="17190">MKECDDNRKRRRPMLRIERSVWNDMIGYCRSALPDEACGVLLGESGDETSTIRHWRPIPNRASLRDRAFAFDPAAWIRVWYEADAAGRVPLGIFHSHPGAPAVPSPEDAAGNGSGLPTYWIVSFVPQGGCDVRAYTLAESSNEAARYAVSPFRIV</sequence>
<keyword evidence="3" id="KW-0378">Hydrolase</keyword>
<name>A0A2V5KAI2_9BACL</name>
<dbReference type="SMART" id="SM00232">
    <property type="entry name" value="JAB_MPN"/>
    <property type="match status" value="1"/>
</dbReference>
<proteinExistence type="predicted"/>
<evidence type="ECO:0000313" key="7">
    <source>
        <dbReference type="EMBL" id="PYI56458.1"/>
    </source>
</evidence>
<dbReference type="EMBL" id="QJVJ01000002">
    <property type="protein sequence ID" value="PYI56458.1"/>
    <property type="molecule type" value="Genomic_DNA"/>
</dbReference>
<evidence type="ECO:0000313" key="8">
    <source>
        <dbReference type="Proteomes" id="UP000247476"/>
    </source>
</evidence>
<dbReference type="SUPFAM" id="SSF102712">
    <property type="entry name" value="JAB1/MPN domain"/>
    <property type="match status" value="1"/>
</dbReference>
<dbReference type="GO" id="GO:0008270">
    <property type="term" value="F:zinc ion binding"/>
    <property type="evidence" value="ECO:0007669"/>
    <property type="project" value="TreeGrafter"/>
</dbReference>
<evidence type="ECO:0000256" key="3">
    <source>
        <dbReference type="ARBA" id="ARBA00022801"/>
    </source>
</evidence>
<keyword evidence="5" id="KW-0482">Metalloprotease</keyword>
<accession>A0A2V5KAI2</accession>
<organism evidence="7 8">
    <name type="scientific">Paenibacillus flagellatus</name>
    <dbReference type="NCBI Taxonomy" id="2211139"/>
    <lineage>
        <taxon>Bacteria</taxon>
        <taxon>Bacillati</taxon>
        <taxon>Bacillota</taxon>
        <taxon>Bacilli</taxon>
        <taxon>Bacillales</taxon>
        <taxon>Paenibacillaceae</taxon>
        <taxon>Paenibacillus</taxon>
    </lineage>
</organism>
<keyword evidence="2" id="KW-0479">Metal-binding</keyword>
<keyword evidence="1" id="KW-0645">Protease</keyword>
<feature type="domain" description="JAB1/MPN/MOV34 metalloenzyme" evidence="6">
    <location>
        <begin position="14"/>
        <end position="140"/>
    </location>
</feature>
<dbReference type="Gene3D" id="3.40.140.10">
    <property type="entry name" value="Cytidine Deaminase, domain 2"/>
    <property type="match status" value="1"/>
</dbReference>
<dbReference type="Proteomes" id="UP000247476">
    <property type="component" value="Unassembled WGS sequence"/>
</dbReference>
<dbReference type="AlphaFoldDB" id="A0A2V5KAI2"/>
<dbReference type="PANTHER" id="PTHR34858">
    <property type="entry name" value="CYSO-CYSTEINE PEPTIDASE"/>
    <property type="match status" value="1"/>
</dbReference>
<dbReference type="InterPro" id="IPR000555">
    <property type="entry name" value="JAMM/MPN+_dom"/>
</dbReference>
<dbReference type="PANTHER" id="PTHR34858:SF1">
    <property type="entry name" value="CYSO-CYSTEINE PEPTIDASE"/>
    <property type="match status" value="1"/>
</dbReference>
<dbReference type="Pfam" id="PF14464">
    <property type="entry name" value="Prok-JAB"/>
    <property type="match status" value="1"/>
</dbReference>
<dbReference type="CDD" id="cd08070">
    <property type="entry name" value="MPN_like"/>
    <property type="match status" value="1"/>
</dbReference>
<dbReference type="GO" id="GO:0008235">
    <property type="term" value="F:metalloexopeptidase activity"/>
    <property type="evidence" value="ECO:0007669"/>
    <property type="project" value="TreeGrafter"/>
</dbReference>
<evidence type="ECO:0000256" key="2">
    <source>
        <dbReference type="ARBA" id="ARBA00022723"/>
    </source>
</evidence>
<evidence type="ECO:0000256" key="4">
    <source>
        <dbReference type="ARBA" id="ARBA00022833"/>
    </source>
</evidence>
<dbReference type="InterPro" id="IPR051929">
    <property type="entry name" value="VirAsm_ModProt"/>
</dbReference>
<evidence type="ECO:0000256" key="5">
    <source>
        <dbReference type="ARBA" id="ARBA00023049"/>
    </source>
</evidence>
<evidence type="ECO:0000256" key="1">
    <source>
        <dbReference type="ARBA" id="ARBA00022670"/>
    </source>
</evidence>
<keyword evidence="8" id="KW-1185">Reference proteome</keyword>
<protein>
    <recommendedName>
        <fullName evidence="6">JAB1/MPN/MOV34 metalloenzyme domain-containing protein</fullName>
    </recommendedName>
</protein>